<name>A0A200PWC6_MACCD</name>
<protein>
    <submittedName>
        <fullName evidence="2">Uncharacterized protein</fullName>
    </submittedName>
</protein>
<comment type="caution">
    <text evidence="2">The sequence shown here is derived from an EMBL/GenBank/DDBJ whole genome shotgun (WGS) entry which is preliminary data.</text>
</comment>
<organism evidence="2 3">
    <name type="scientific">Macleaya cordata</name>
    <name type="common">Five-seeded plume-poppy</name>
    <name type="synonym">Bocconia cordata</name>
    <dbReference type="NCBI Taxonomy" id="56857"/>
    <lineage>
        <taxon>Eukaryota</taxon>
        <taxon>Viridiplantae</taxon>
        <taxon>Streptophyta</taxon>
        <taxon>Embryophyta</taxon>
        <taxon>Tracheophyta</taxon>
        <taxon>Spermatophyta</taxon>
        <taxon>Magnoliopsida</taxon>
        <taxon>Ranunculales</taxon>
        <taxon>Papaveraceae</taxon>
        <taxon>Papaveroideae</taxon>
        <taxon>Macleaya</taxon>
    </lineage>
</organism>
<evidence type="ECO:0000313" key="3">
    <source>
        <dbReference type="Proteomes" id="UP000195402"/>
    </source>
</evidence>
<keyword evidence="3" id="KW-1185">Reference proteome</keyword>
<feature type="region of interest" description="Disordered" evidence="1">
    <location>
        <begin position="102"/>
        <end position="174"/>
    </location>
</feature>
<accession>A0A200PWC6</accession>
<proteinExistence type="predicted"/>
<dbReference type="Proteomes" id="UP000195402">
    <property type="component" value="Unassembled WGS sequence"/>
</dbReference>
<evidence type="ECO:0000256" key="1">
    <source>
        <dbReference type="SAM" id="MobiDB-lite"/>
    </source>
</evidence>
<dbReference type="AlphaFoldDB" id="A0A200PWC6"/>
<dbReference type="EMBL" id="MVGT01003950">
    <property type="protein sequence ID" value="OVA02502.1"/>
    <property type="molecule type" value="Genomic_DNA"/>
</dbReference>
<reference evidence="2 3" key="1">
    <citation type="journal article" date="2017" name="Mol. Plant">
        <title>The Genome of Medicinal Plant Macleaya cordata Provides New Insights into Benzylisoquinoline Alkaloids Metabolism.</title>
        <authorList>
            <person name="Liu X."/>
            <person name="Liu Y."/>
            <person name="Huang P."/>
            <person name="Ma Y."/>
            <person name="Qing Z."/>
            <person name="Tang Q."/>
            <person name="Cao H."/>
            <person name="Cheng P."/>
            <person name="Zheng Y."/>
            <person name="Yuan Z."/>
            <person name="Zhou Y."/>
            <person name="Liu J."/>
            <person name="Tang Z."/>
            <person name="Zhuo Y."/>
            <person name="Zhang Y."/>
            <person name="Yu L."/>
            <person name="Huang J."/>
            <person name="Yang P."/>
            <person name="Peng Q."/>
            <person name="Zhang J."/>
            <person name="Jiang W."/>
            <person name="Zhang Z."/>
            <person name="Lin K."/>
            <person name="Ro D.K."/>
            <person name="Chen X."/>
            <person name="Xiong X."/>
            <person name="Shang Y."/>
            <person name="Huang S."/>
            <person name="Zeng J."/>
        </authorList>
    </citation>
    <scope>NUCLEOTIDE SEQUENCE [LARGE SCALE GENOMIC DNA]</scope>
    <source>
        <strain evidence="3">cv. BLH2017</strain>
        <tissue evidence="2">Root</tissue>
    </source>
</reference>
<sequence>MMGCSFRSPDPDRLQEGQMHCEVTVIAAHTDDLSREKRQGISLLDILYSHVLMVHQVLHSLARCAGMTWEKLTAIYSFFLGSMVYDDIYLLMYWVGGKARTRGGLSQSNDGVEQRARMRTRGGLSHSVRDGASTYGQGQGSSNPAAASNSSRGRRGRTSSGGRGRGRSSSMPVNVIQSLTQSLNDGMVHQMIH</sequence>
<evidence type="ECO:0000313" key="2">
    <source>
        <dbReference type="EMBL" id="OVA02502.1"/>
    </source>
</evidence>
<dbReference type="InParanoid" id="A0A200PWC6"/>
<gene>
    <name evidence="2" type="ORF">BVC80_1081g10</name>
</gene>
<feature type="compositionally biased region" description="Low complexity" evidence="1">
    <location>
        <begin position="140"/>
        <end position="151"/>
    </location>
</feature>